<dbReference type="RefSeq" id="WP_168079137.1">
    <property type="nucleotide sequence ID" value="NZ_BAAAQJ010000020.1"/>
</dbReference>
<protein>
    <submittedName>
        <fullName evidence="1">Uncharacterized protein</fullName>
    </submittedName>
</protein>
<name>A0A8J3LLD2_9ACTN</name>
<dbReference type="AlphaFoldDB" id="A0A8J3LLD2"/>
<keyword evidence="2" id="KW-1185">Reference proteome</keyword>
<gene>
    <name evidence="1" type="ORF">Pfl04_23310</name>
</gene>
<accession>A0A8J3LLD2</accession>
<dbReference type="Proteomes" id="UP000653674">
    <property type="component" value="Unassembled WGS sequence"/>
</dbReference>
<evidence type="ECO:0000313" key="1">
    <source>
        <dbReference type="EMBL" id="GIG73927.1"/>
    </source>
</evidence>
<organism evidence="1 2">
    <name type="scientific">Planosporangium flavigriseum</name>
    <dbReference type="NCBI Taxonomy" id="373681"/>
    <lineage>
        <taxon>Bacteria</taxon>
        <taxon>Bacillati</taxon>
        <taxon>Actinomycetota</taxon>
        <taxon>Actinomycetes</taxon>
        <taxon>Micromonosporales</taxon>
        <taxon>Micromonosporaceae</taxon>
        <taxon>Planosporangium</taxon>
    </lineage>
</organism>
<evidence type="ECO:0000313" key="2">
    <source>
        <dbReference type="Proteomes" id="UP000653674"/>
    </source>
</evidence>
<comment type="caution">
    <text evidence="1">The sequence shown here is derived from an EMBL/GenBank/DDBJ whole genome shotgun (WGS) entry which is preliminary data.</text>
</comment>
<sequence length="1105" mass="120154">MSRATETLAEREVLWQPRLRAVSLVCELDIPENEVRTTLWHLGELYAKVYERERHLRLLNRLSACVVVGLAGIGAVEYQQGAFWPAVSDQMDMQLNNDDKKLLGEAFRHGLDRFGLARFTNFSRINVDEILMHSGIPLFCLGDFLNALLRQQALDPDVLTPEEFMEWATGPGRESRLHALDKPVQRLLWHGGVYVEDLVDRCLELVDRLREPAFVNDGLQLPDSLVAKALDLAKSGLLNLSSARETGAGLGTRPRLLLEPYGRGLMAWLPPIPDAPLGQVEWDLVIGGQPQTVRSRSVLPAARDTAPAVSVPLPRPVREVEVDLREFDLSLALPVVDAEDPLMVFTDEGRRIPASASLPPTSVWLMHPRGEDSDGPDPVEFSGSPVHEDEPAAPYGWAGWRLRRVNLADVARIRLRDKPWRNVEGGRRPQLDLTSPVRHVRSRLDSPVWTEAPNLILPADPGTTTGWTIRIRRPGSPQALSVQDIEVSEDTRIDPWQGVKRPLVGAYEIAVRGPLGRGISQRFEFAEGFAASWTPEWRELGYGGLQACSVGATAADPELHLNPAVVRLAPEQASADFIVAAHGEEYALRVTPPHLAVQHGGTGARAEWALRPLRLDTEAVGEGHLMVLLPGNVRADLVVFNGAEQAQRIPASGASRPGTARFELARVAETVQALGTAELKVDLHGLLFPVAKCVPRSLAKGVRIDDSGCLVVAGATAAEGLTAGIYRGLAPWQEPYVTAVHGDLRSSPLPDSVTAAGDLVVHLRIDDPWVPQDWPRWPEPTNTFLIRDRPWRATDGGDSDEVALSRYLAGAGPLPMSSGATRLAFNLYDRADDLKALGAHGDLRAVAAKLITAEPTTALQSILEGRPAPATTVAPLIHAGFAALPPRRYLTDDDEVSLWVINPLAAVLASAHQLDDIIVRSPLHERLLTVCGAELFDLLLIGDPDPHARIGSFDASAELLAQMDSDSLDALWAATPVVPGALLDCDERISAARELFDARLRPGIVSLAAATERHLRLLVPVIENAGGAELAQAVRARDQGPGWRSLPALSIALCLASRLAARGYEHLATLMPQLTEAHARLARHSPQLTTIDVVLAELLVTGSQL</sequence>
<reference evidence="1" key="1">
    <citation type="submission" date="2021-01" db="EMBL/GenBank/DDBJ databases">
        <title>Whole genome shotgun sequence of Planosporangium flavigriseum NBRC 105377.</title>
        <authorList>
            <person name="Komaki H."/>
            <person name="Tamura T."/>
        </authorList>
    </citation>
    <scope>NUCLEOTIDE SEQUENCE</scope>
    <source>
        <strain evidence="1">NBRC 105377</strain>
    </source>
</reference>
<proteinExistence type="predicted"/>
<dbReference type="EMBL" id="BONU01000013">
    <property type="protein sequence ID" value="GIG73927.1"/>
    <property type="molecule type" value="Genomic_DNA"/>
</dbReference>